<gene>
    <name evidence="2" type="ORF">N7537_002807</name>
</gene>
<protein>
    <submittedName>
        <fullName evidence="2">Uncharacterized protein</fullName>
    </submittedName>
</protein>
<feature type="chain" id="PRO_5041932310" evidence="1">
    <location>
        <begin position="18"/>
        <end position="67"/>
    </location>
</feature>
<evidence type="ECO:0000313" key="2">
    <source>
        <dbReference type="EMBL" id="KAJ5617693.1"/>
    </source>
</evidence>
<evidence type="ECO:0000313" key="3">
    <source>
        <dbReference type="Proteomes" id="UP001213799"/>
    </source>
</evidence>
<keyword evidence="1" id="KW-0732">Signal</keyword>
<comment type="caution">
    <text evidence="2">The sequence shown here is derived from an EMBL/GenBank/DDBJ whole genome shotgun (WGS) entry which is preliminary data.</text>
</comment>
<dbReference type="EMBL" id="JAQJAE010000001">
    <property type="protein sequence ID" value="KAJ5617693.1"/>
    <property type="molecule type" value="Genomic_DNA"/>
</dbReference>
<accession>A0AAD6EII4</accession>
<proteinExistence type="predicted"/>
<keyword evidence="3" id="KW-1185">Reference proteome</keyword>
<evidence type="ECO:0000256" key="1">
    <source>
        <dbReference type="SAM" id="SignalP"/>
    </source>
</evidence>
<dbReference type="RefSeq" id="XP_056758860.1">
    <property type="nucleotide sequence ID" value="XM_056893865.1"/>
</dbReference>
<feature type="signal peptide" evidence="1">
    <location>
        <begin position="1"/>
        <end position="17"/>
    </location>
</feature>
<dbReference type="Proteomes" id="UP001213799">
    <property type="component" value="Unassembled WGS sequence"/>
</dbReference>
<sequence length="67" mass="7334">MTVLIIFLLFLESVSYAFPVPIHPHGKDDSVLVELLHVASEKGPLLALEASGVVLLCLLVKQPRLNE</sequence>
<reference evidence="2" key="1">
    <citation type="journal article" date="2023" name="IMA Fungus">
        <title>Comparative genomic study of the Penicillium genus elucidates a diverse pangenome and 15 lateral gene transfer events.</title>
        <authorList>
            <person name="Petersen C."/>
            <person name="Sorensen T."/>
            <person name="Nielsen M.R."/>
            <person name="Sondergaard T.E."/>
            <person name="Sorensen J.L."/>
            <person name="Fitzpatrick D.A."/>
            <person name="Frisvad J.C."/>
            <person name="Nielsen K.L."/>
        </authorList>
    </citation>
    <scope>NUCLEOTIDE SEQUENCE</scope>
    <source>
        <strain evidence="2">IBT 12815</strain>
    </source>
</reference>
<name>A0AAD6EII4_9EURO</name>
<reference evidence="2" key="2">
    <citation type="submission" date="2023-01" db="EMBL/GenBank/DDBJ databases">
        <authorList>
            <person name="Petersen C."/>
        </authorList>
    </citation>
    <scope>NUCLEOTIDE SEQUENCE</scope>
    <source>
        <strain evidence="2">IBT 12815</strain>
    </source>
</reference>
<dbReference type="GeneID" id="81584107"/>
<organism evidence="2 3">
    <name type="scientific">Penicillium hordei</name>
    <dbReference type="NCBI Taxonomy" id="40994"/>
    <lineage>
        <taxon>Eukaryota</taxon>
        <taxon>Fungi</taxon>
        <taxon>Dikarya</taxon>
        <taxon>Ascomycota</taxon>
        <taxon>Pezizomycotina</taxon>
        <taxon>Eurotiomycetes</taxon>
        <taxon>Eurotiomycetidae</taxon>
        <taxon>Eurotiales</taxon>
        <taxon>Aspergillaceae</taxon>
        <taxon>Penicillium</taxon>
    </lineage>
</organism>
<dbReference type="AlphaFoldDB" id="A0AAD6EII4"/>